<comment type="caution">
    <text evidence="1">The sequence shown here is derived from an EMBL/GenBank/DDBJ whole genome shotgun (WGS) entry which is preliminary data.</text>
</comment>
<name>A0ACC3S8Q5_9PEZI</name>
<sequence>MPDLTSRLPHALRRLSFSKGEPVDLEKDNVWLFDNTAFQIGSQDADALEHRGDDHLVKDHVAHPKAEKGSKLSPPAWQTEIVAAYFIKNSGRDLSVVVAEVAKKLGIAEGDAARHTIQERILPFVNTILSHHTIRVSIGDVELQTLGPSNSCGISSALHNVHVGTHQSAALTLGVKEDMGSVLEGVTHFASPTGWGIISDIDDTIKVTLTPEELGILKSTFVDEPEPISGMPELYSHMASLFSDPPFFYLSASPYNLYPFLRSFRSQYYPAGTTILRDASWQNLGGLIASLTKGVQEYKVDRIKKIHAWFPSRQFICIGDSTQKDPESYGEIARTYPGWVKAIFIRKVSGVVDPGQPSEAERNSDERFAKAFKGLDSSLWTVFTDPQEVRQKVDALATNGL</sequence>
<organism evidence="1 2">
    <name type="scientific">Zalaria obscura</name>
    <dbReference type="NCBI Taxonomy" id="2024903"/>
    <lineage>
        <taxon>Eukaryota</taxon>
        <taxon>Fungi</taxon>
        <taxon>Dikarya</taxon>
        <taxon>Ascomycota</taxon>
        <taxon>Pezizomycotina</taxon>
        <taxon>Dothideomycetes</taxon>
        <taxon>Dothideomycetidae</taxon>
        <taxon>Dothideales</taxon>
        <taxon>Zalariaceae</taxon>
        <taxon>Zalaria</taxon>
    </lineage>
</organism>
<accession>A0ACC3S8Q5</accession>
<evidence type="ECO:0000313" key="1">
    <source>
        <dbReference type="EMBL" id="KAK8201598.1"/>
    </source>
</evidence>
<proteinExistence type="predicted"/>
<keyword evidence="2" id="KW-1185">Reference proteome</keyword>
<protein>
    <submittedName>
        <fullName evidence="1">Uncharacterized protein</fullName>
    </submittedName>
</protein>
<dbReference type="EMBL" id="JAMKPW020000034">
    <property type="protein sequence ID" value="KAK8201598.1"/>
    <property type="molecule type" value="Genomic_DNA"/>
</dbReference>
<reference evidence="1" key="1">
    <citation type="submission" date="2024-02" db="EMBL/GenBank/DDBJ databases">
        <title>Metagenome Assembled Genome of Zalaria obscura JY119.</title>
        <authorList>
            <person name="Vighnesh L."/>
            <person name="Jagadeeshwari U."/>
            <person name="Venkata Ramana C."/>
            <person name="Sasikala C."/>
        </authorList>
    </citation>
    <scope>NUCLEOTIDE SEQUENCE</scope>
    <source>
        <strain evidence="1">JY119</strain>
    </source>
</reference>
<evidence type="ECO:0000313" key="2">
    <source>
        <dbReference type="Proteomes" id="UP001320706"/>
    </source>
</evidence>
<gene>
    <name evidence="1" type="ORF">M8818_005852</name>
</gene>
<dbReference type="Proteomes" id="UP001320706">
    <property type="component" value="Unassembled WGS sequence"/>
</dbReference>